<name>A0A9X1YGN6_9BURK</name>
<keyword evidence="7" id="KW-1185">Reference proteome</keyword>
<dbReference type="PANTHER" id="PTHR30419">
    <property type="entry name" value="HTH-TYPE TRANSCRIPTIONAL REGULATOR YBHD"/>
    <property type="match status" value="1"/>
</dbReference>
<dbReference type="Pfam" id="PF00126">
    <property type="entry name" value="HTH_1"/>
    <property type="match status" value="1"/>
</dbReference>
<evidence type="ECO:0000256" key="2">
    <source>
        <dbReference type="ARBA" id="ARBA00023015"/>
    </source>
</evidence>
<evidence type="ECO:0000256" key="3">
    <source>
        <dbReference type="ARBA" id="ARBA00023125"/>
    </source>
</evidence>
<comment type="caution">
    <text evidence="6">The sequence shown here is derived from an EMBL/GenBank/DDBJ whole genome shotgun (WGS) entry which is preliminary data.</text>
</comment>
<dbReference type="EMBL" id="JAJLJH010000001">
    <property type="protein sequence ID" value="MCK9684358.1"/>
    <property type="molecule type" value="Genomic_DNA"/>
</dbReference>
<dbReference type="Gene3D" id="3.40.190.290">
    <property type="match status" value="1"/>
</dbReference>
<dbReference type="Pfam" id="PF03466">
    <property type="entry name" value="LysR_substrate"/>
    <property type="match status" value="1"/>
</dbReference>
<keyword evidence="4" id="KW-0804">Transcription</keyword>
<dbReference type="InterPro" id="IPR050950">
    <property type="entry name" value="HTH-type_LysR_regulators"/>
</dbReference>
<dbReference type="RefSeq" id="WP_275680390.1">
    <property type="nucleotide sequence ID" value="NZ_JAJLJH010000001.1"/>
</dbReference>
<dbReference type="InterPro" id="IPR005119">
    <property type="entry name" value="LysR_subst-bd"/>
</dbReference>
<accession>A0A9X1YGN6</accession>
<protein>
    <submittedName>
        <fullName evidence="6">LysR family transcriptional regulator</fullName>
    </submittedName>
</protein>
<evidence type="ECO:0000256" key="4">
    <source>
        <dbReference type="ARBA" id="ARBA00023163"/>
    </source>
</evidence>
<dbReference type="GO" id="GO:0003700">
    <property type="term" value="F:DNA-binding transcription factor activity"/>
    <property type="evidence" value="ECO:0007669"/>
    <property type="project" value="InterPro"/>
</dbReference>
<gene>
    <name evidence="6" type="ORF">LPC04_01405</name>
</gene>
<dbReference type="CDD" id="cd08440">
    <property type="entry name" value="PBP2_LTTR_like_4"/>
    <property type="match status" value="1"/>
</dbReference>
<dbReference type="InterPro" id="IPR036388">
    <property type="entry name" value="WH-like_DNA-bd_sf"/>
</dbReference>
<dbReference type="SUPFAM" id="SSF46785">
    <property type="entry name" value="Winged helix' DNA-binding domain"/>
    <property type="match status" value="1"/>
</dbReference>
<dbReference type="Proteomes" id="UP001139353">
    <property type="component" value="Unassembled WGS sequence"/>
</dbReference>
<dbReference type="InterPro" id="IPR036390">
    <property type="entry name" value="WH_DNA-bd_sf"/>
</dbReference>
<reference evidence="6" key="1">
    <citation type="submission" date="2021-11" db="EMBL/GenBank/DDBJ databases">
        <title>BS-T2-15 a new species belonging to the Comamonadaceae family isolated from the soil of a French oak forest.</title>
        <authorList>
            <person name="Mieszkin S."/>
            <person name="Alain K."/>
        </authorList>
    </citation>
    <scope>NUCLEOTIDE SEQUENCE</scope>
    <source>
        <strain evidence="6">BS-T2-15</strain>
    </source>
</reference>
<dbReference type="Gene3D" id="1.10.10.10">
    <property type="entry name" value="Winged helix-like DNA-binding domain superfamily/Winged helix DNA-binding domain"/>
    <property type="match status" value="1"/>
</dbReference>
<keyword evidence="3" id="KW-0238">DNA-binding</keyword>
<dbReference type="InterPro" id="IPR000847">
    <property type="entry name" value="LysR_HTH_N"/>
</dbReference>
<dbReference type="FunFam" id="1.10.10.10:FF:000001">
    <property type="entry name" value="LysR family transcriptional regulator"/>
    <property type="match status" value="1"/>
</dbReference>
<feature type="domain" description="HTH lysR-type" evidence="5">
    <location>
        <begin position="1"/>
        <end position="60"/>
    </location>
</feature>
<comment type="similarity">
    <text evidence="1">Belongs to the LysR transcriptional regulatory family.</text>
</comment>
<dbReference type="SUPFAM" id="SSF53850">
    <property type="entry name" value="Periplasmic binding protein-like II"/>
    <property type="match status" value="1"/>
</dbReference>
<evidence type="ECO:0000256" key="1">
    <source>
        <dbReference type="ARBA" id="ARBA00009437"/>
    </source>
</evidence>
<organism evidence="6 7">
    <name type="scientific">Scleromatobacter humisilvae</name>
    <dbReference type="NCBI Taxonomy" id="2897159"/>
    <lineage>
        <taxon>Bacteria</taxon>
        <taxon>Pseudomonadati</taxon>
        <taxon>Pseudomonadota</taxon>
        <taxon>Betaproteobacteria</taxon>
        <taxon>Burkholderiales</taxon>
        <taxon>Sphaerotilaceae</taxon>
        <taxon>Scleromatobacter</taxon>
    </lineage>
</organism>
<sequence>MNATLRQLRVFQSVAQTRNFSRTGETIGLTQPAVSRAIAELERELGLRLLDRTTREVELTEAGRSLAARLDRALDELDATLADVAGLADADGGKVRVASSPTLSAYLMPGCIAACAREAPRVRFLLLDRIQQDVLESVRGGEVDFGVVVEPPSVDDLHCEVILHDPFVLVTPARHRLARAASVRWKALDGEPMVLLEPSSGSRRYVDDALARHGAACTVEQELAHPTTVFQMVEAGIGLTVMPRLAVPPGGLHGLAVRPLLPRVERTVMLVRRHDRALSPVAERVWRIVSATVRAGGR</sequence>
<evidence type="ECO:0000313" key="7">
    <source>
        <dbReference type="Proteomes" id="UP001139353"/>
    </source>
</evidence>
<keyword evidence="2" id="KW-0805">Transcription regulation</keyword>
<dbReference type="PRINTS" id="PR00039">
    <property type="entry name" value="HTHLYSR"/>
</dbReference>
<dbReference type="AlphaFoldDB" id="A0A9X1YGN6"/>
<dbReference type="GO" id="GO:0003677">
    <property type="term" value="F:DNA binding"/>
    <property type="evidence" value="ECO:0007669"/>
    <property type="project" value="UniProtKB-KW"/>
</dbReference>
<evidence type="ECO:0000259" key="5">
    <source>
        <dbReference type="PROSITE" id="PS50931"/>
    </source>
</evidence>
<dbReference type="PANTHER" id="PTHR30419:SF14">
    <property type="entry name" value="LYSR FAMILY TRANSCRIPTIONAL REGULATOR"/>
    <property type="match status" value="1"/>
</dbReference>
<evidence type="ECO:0000313" key="6">
    <source>
        <dbReference type="EMBL" id="MCK9684358.1"/>
    </source>
</evidence>
<proteinExistence type="inferred from homology"/>
<dbReference type="PROSITE" id="PS50931">
    <property type="entry name" value="HTH_LYSR"/>
    <property type="match status" value="1"/>
</dbReference>
<dbReference type="GO" id="GO:0005829">
    <property type="term" value="C:cytosol"/>
    <property type="evidence" value="ECO:0007669"/>
    <property type="project" value="TreeGrafter"/>
</dbReference>